<keyword evidence="3" id="KW-0812">Transmembrane</keyword>
<feature type="compositionally biased region" description="Basic and acidic residues" evidence="2">
    <location>
        <begin position="71"/>
        <end position="80"/>
    </location>
</feature>
<keyword evidence="3" id="KW-1133">Transmembrane helix</keyword>
<accession>A0A9P4HZ56</accession>
<comment type="caution">
    <text evidence="4">The sequence shown here is derived from an EMBL/GenBank/DDBJ whole genome shotgun (WGS) entry which is preliminary data.</text>
</comment>
<evidence type="ECO:0000256" key="2">
    <source>
        <dbReference type="SAM" id="MobiDB-lite"/>
    </source>
</evidence>
<evidence type="ECO:0000256" key="1">
    <source>
        <dbReference type="SAM" id="Coils"/>
    </source>
</evidence>
<gene>
    <name evidence="4" type="ORF">K490DRAFT_63073</name>
</gene>
<dbReference type="GO" id="GO:0015031">
    <property type="term" value="P:protein transport"/>
    <property type="evidence" value="ECO:0007669"/>
    <property type="project" value="TreeGrafter"/>
</dbReference>
<keyword evidence="3" id="KW-0472">Membrane</keyword>
<evidence type="ECO:0000313" key="5">
    <source>
        <dbReference type="Proteomes" id="UP000799776"/>
    </source>
</evidence>
<dbReference type="OrthoDB" id="4227028at2759"/>
<dbReference type="PANTHER" id="PTHR28199:SF1">
    <property type="entry name" value="PROCESSING OF GAS1 AND ALP PROTEIN 2"/>
    <property type="match status" value="1"/>
</dbReference>
<feature type="transmembrane region" description="Helical" evidence="3">
    <location>
        <begin position="41"/>
        <end position="58"/>
    </location>
</feature>
<dbReference type="InterPro" id="IPR011431">
    <property type="entry name" value="Trafficking_Pga2"/>
</dbReference>
<dbReference type="Pfam" id="PF07543">
    <property type="entry name" value="PGA2"/>
    <property type="match status" value="1"/>
</dbReference>
<reference evidence="4" key="1">
    <citation type="journal article" date="2020" name="Stud. Mycol.">
        <title>101 Dothideomycetes genomes: a test case for predicting lifestyles and emergence of pathogens.</title>
        <authorList>
            <person name="Haridas S."/>
            <person name="Albert R."/>
            <person name="Binder M."/>
            <person name="Bloem J."/>
            <person name="Labutti K."/>
            <person name="Salamov A."/>
            <person name="Andreopoulos B."/>
            <person name="Baker S."/>
            <person name="Barry K."/>
            <person name="Bills G."/>
            <person name="Bluhm B."/>
            <person name="Cannon C."/>
            <person name="Castanera R."/>
            <person name="Culley D."/>
            <person name="Daum C."/>
            <person name="Ezra D."/>
            <person name="Gonzalez J."/>
            <person name="Henrissat B."/>
            <person name="Kuo A."/>
            <person name="Liang C."/>
            <person name="Lipzen A."/>
            <person name="Lutzoni F."/>
            <person name="Magnuson J."/>
            <person name="Mondo S."/>
            <person name="Nolan M."/>
            <person name="Ohm R."/>
            <person name="Pangilinan J."/>
            <person name="Park H.-J."/>
            <person name="Ramirez L."/>
            <person name="Alfaro M."/>
            <person name="Sun H."/>
            <person name="Tritt A."/>
            <person name="Yoshinaga Y."/>
            <person name="Zwiers L.-H."/>
            <person name="Turgeon B."/>
            <person name="Goodwin S."/>
            <person name="Spatafora J."/>
            <person name="Crous P."/>
            <person name="Grigoriev I."/>
        </authorList>
    </citation>
    <scope>NUCLEOTIDE SEQUENCE</scope>
    <source>
        <strain evidence="4">CBS 121410</strain>
    </source>
</reference>
<dbReference type="Proteomes" id="UP000799776">
    <property type="component" value="Unassembled WGS sequence"/>
</dbReference>
<feature type="region of interest" description="Disordered" evidence="2">
    <location>
        <begin position="71"/>
        <end position="91"/>
    </location>
</feature>
<feature type="coiled-coil region" evidence="1">
    <location>
        <begin position="130"/>
        <end position="157"/>
    </location>
</feature>
<keyword evidence="5" id="KW-1185">Reference proteome</keyword>
<dbReference type="EMBL" id="ML978713">
    <property type="protein sequence ID" value="KAF2090202.1"/>
    <property type="molecule type" value="Genomic_DNA"/>
</dbReference>
<dbReference type="PANTHER" id="PTHR28199">
    <property type="entry name" value="PROCESSING OF GAS1 AND ALP PROTEIN 2"/>
    <property type="match status" value="1"/>
</dbReference>
<name>A0A9P4HZ56_9PEZI</name>
<proteinExistence type="predicted"/>
<dbReference type="AlphaFoldDB" id="A0A9P4HZ56"/>
<evidence type="ECO:0000256" key="3">
    <source>
        <dbReference type="SAM" id="Phobius"/>
    </source>
</evidence>
<sequence>MAESNEADGAPPDILSLLAKWGNNFTTQTHNTFSNLRPHDYIRLVVIIGGYCLLRPYLMKLGAHMQMKAHKRDEEAEKQETANNDFNGATLDANDLRGAKIALPGVDSDDESDGEVREGDWGKRARLRQRAFVRETLVEAERRLMEKKDEAEDKDIEEFLVEE</sequence>
<keyword evidence="1" id="KW-0175">Coiled coil</keyword>
<organism evidence="4 5">
    <name type="scientific">Saccharata proteae CBS 121410</name>
    <dbReference type="NCBI Taxonomy" id="1314787"/>
    <lineage>
        <taxon>Eukaryota</taxon>
        <taxon>Fungi</taxon>
        <taxon>Dikarya</taxon>
        <taxon>Ascomycota</taxon>
        <taxon>Pezizomycotina</taxon>
        <taxon>Dothideomycetes</taxon>
        <taxon>Dothideomycetes incertae sedis</taxon>
        <taxon>Botryosphaeriales</taxon>
        <taxon>Saccharataceae</taxon>
        <taxon>Saccharata</taxon>
    </lineage>
</organism>
<evidence type="ECO:0000313" key="4">
    <source>
        <dbReference type="EMBL" id="KAF2090202.1"/>
    </source>
</evidence>
<protein>
    <submittedName>
        <fullName evidence="4">DUF1531-domain-containing protein</fullName>
    </submittedName>
</protein>